<dbReference type="OrthoDB" id="9049654at2759"/>
<organism evidence="5 6">
    <name type="scientific">Ophiophagus hannah</name>
    <name type="common">King cobra</name>
    <name type="synonym">Naja hannah</name>
    <dbReference type="NCBI Taxonomy" id="8665"/>
    <lineage>
        <taxon>Eukaryota</taxon>
        <taxon>Metazoa</taxon>
        <taxon>Chordata</taxon>
        <taxon>Craniata</taxon>
        <taxon>Vertebrata</taxon>
        <taxon>Euteleostomi</taxon>
        <taxon>Lepidosauria</taxon>
        <taxon>Squamata</taxon>
        <taxon>Bifurcata</taxon>
        <taxon>Unidentata</taxon>
        <taxon>Episquamata</taxon>
        <taxon>Toxicofera</taxon>
        <taxon>Serpentes</taxon>
        <taxon>Colubroidea</taxon>
        <taxon>Elapidae</taxon>
        <taxon>Elapinae</taxon>
        <taxon>Ophiophagus</taxon>
    </lineage>
</organism>
<dbReference type="Pfam" id="PF02422">
    <property type="entry name" value="Keratin"/>
    <property type="match status" value="1"/>
</dbReference>
<name>V8P2H5_OPHHA</name>
<dbReference type="PANTHER" id="PTHR31203:SF1">
    <property type="entry name" value="BETA-KERATIN-RELATED PROTEIN-RELATED"/>
    <property type="match status" value="1"/>
</dbReference>
<keyword evidence="3" id="KW-0812">Transmembrane</keyword>
<comment type="caution">
    <text evidence="5">The sequence shown here is derived from an EMBL/GenBank/DDBJ whole genome shotgun (WGS) entry which is preliminary data.</text>
</comment>
<comment type="similarity">
    <text evidence="1">Belongs to the avian keratin family.</text>
</comment>
<dbReference type="EMBL" id="AZIM01000954">
    <property type="protein sequence ID" value="ETE68724.1"/>
    <property type="molecule type" value="Genomic_DNA"/>
</dbReference>
<keyword evidence="3" id="KW-1133">Transmembrane helix</keyword>
<dbReference type="GO" id="GO:0005200">
    <property type="term" value="F:structural constituent of cytoskeleton"/>
    <property type="evidence" value="ECO:0007669"/>
    <property type="project" value="InterPro"/>
</dbReference>
<evidence type="ECO:0000256" key="2">
    <source>
        <dbReference type="ARBA" id="ARBA00022744"/>
    </source>
</evidence>
<evidence type="ECO:0000313" key="5">
    <source>
        <dbReference type="EMBL" id="ETE68724.1"/>
    </source>
</evidence>
<dbReference type="AlphaFoldDB" id="V8P2H5"/>
<keyword evidence="4" id="KW-0732">Signal</keyword>
<feature type="chain" id="PRO_5004771253" evidence="4">
    <location>
        <begin position="20"/>
        <end position="171"/>
    </location>
</feature>
<proteinExistence type="inferred from homology"/>
<sequence>MRVAMIPVLPLLLKPSCVSFQTFFHASQDVLLRPNLFRPHLCSYMCTTSQLSDLLSSRRSGGSMMSSGGGGATLAASLGMAPGASVSCINQIPSSEVVIQPAPLMLTIPGAILSASCEPVRVGGYTACATGPSGSSGRASSDLKALVPGILAIFTLLLSRCPLLWLLREPQ</sequence>
<evidence type="ECO:0000313" key="6">
    <source>
        <dbReference type="Proteomes" id="UP000018936"/>
    </source>
</evidence>
<dbReference type="Proteomes" id="UP000018936">
    <property type="component" value="Unassembled WGS sequence"/>
</dbReference>
<evidence type="ECO:0000256" key="1">
    <source>
        <dbReference type="ARBA" id="ARBA00008702"/>
    </source>
</evidence>
<evidence type="ECO:0000256" key="3">
    <source>
        <dbReference type="SAM" id="Phobius"/>
    </source>
</evidence>
<accession>V8P2H5</accession>
<feature type="signal peptide" evidence="4">
    <location>
        <begin position="1"/>
        <end position="19"/>
    </location>
</feature>
<feature type="non-terminal residue" evidence="5">
    <location>
        <position position="1"/>
    </location>
</feature>
<evidence type="ECO:0000256" key="4">
    <source>
        <dbReference type="SAM" id="SignalP"/>
    </source>
</evidence>
<reference evidence="5 6" key="1">
    <citation type="journal article" date="2013" name="Proc. Natl. Acad. Sci. U.S.A.">
        <title>The king cobra genome reveals dynamic gene evolution and adaptation in the snake venom system.</title>
        <authorList>
            <person name="Vonk F.J."/>
            <person name="Casewell N.R."/>
            <person name="Henkel C.V."/>
            <person name="Heimberg A.M."/>
            <person name="Jansen H.J."/>
            <person name="McCleary R.J."/>
            <person name="Kerkkamp H.M."/>
            <person name="Vos R.A."/>
            <person name="Guerreiro I."/>
            <person name="Calvete J.J."/>
            <person name="Wuster W."/>
            <person name="Woods A.E."/>
            <person name="Logan J.M."/>
            <person name="Harrison R.A."/>
            <person name="Castoe T.A."/>
            <person name="de Koning A.P."/>
            <person name="Pollock D.D."/>
            <person name="Yandell M."/>
            <person name="Calderon D."/>
            <person name="Renjifo C."/>
            <person name="Currier R.B."/>
            <person name="Salgado D."/>
            <person name="Pla D."/>
            <person name="Sanz L."/>
            <person name="Hyder A.S."/>
            <person name="Ribeiro J.M."/>
            <person name="Arntzen J.W."/>
            <person name="van den Thillart G.E."/>
            <person name="Boetzer M."/>
            <person name="Pirovano W."/>
            <person name="Dirks R.P."/>
            <person name="Spaink H.P."/>
            <person name="Duboule D."/>
            <person name="McGlinn E."/>
            <person name="Kini R.M."/>
            <person name="Richardson M.K."/>
        </authorList>
    </citation>
    <scope>NUCLEOTIDE SEQUENCE</scope>
    <source>
        <tissue evidence="5">Blood</tissue>
    </source>
</reference>
<dbReference type="InterPro" id="IPR003461">
    <property type="entry name" value="Keratin"/>
</dbReference>
<keyword evidence="6" id="KW-1185">Reference proteome</keyword>
<gene>
    <name evidence="5" type="primary">CKER1</name>
    <name evidence="5" type="ORF">L345_05485</name>
</gene>
<dbReference type="GO" id="GO:0005882">
    <property type="term" value="C:intermediate filament"/>
    <property type="evidence" value="ECO:0007669"/>
    <property type="project" value="UniProtKB-KW"/>
</dbReference>
<keyword evidence="2" id="KW-0416">Keratin</keyword>
<keyword evidence="3" id="KW-0472">Membrane</keyword>
<feature type="transmembrane region" description="Helical" evidence="3">
    <location>
        <begin position="145"/>
        <end position="167"/>
    </location>
</feature>
<dbReference type="PANTHER" id="PTHR31203">
    <property type="entry name" value="BETA-KERATIN-RELATED PROTEIN-RELATED"/>
    <property type="match status" value="1"/>
</dbReference>
<protein>
    <submittedName>
        <fullName evidence="5">Claw keratin</fullName>
    </submittedName>
</protein>